<sequence>MLCTITGPWLLLGLFHGVAGERKWDYEPVFVSTHSSDEGQLKIGGKIDRLKRGEFAISASLDWNYDIDETTMVEGHAYRSFSGDESAYKLVPLSIPRTPFGRFIDTYYKDVFIPNVGYCSNLPHFEANFQPPWPRKTYRLDKCVFSGQGLPEILPLGYYKILFSASGDNQPTWGFTVVLHLTAKLF</sequence>
<gene>
    <name evidence="2" type="primary">LOC6902899</name>
</gene>
<dbReference type="HOGENOM" id="CLU_125152_0_0_1"/>
<organism evidence="1 2">
    <name type="scientific">Drosophila pseudoobscura pseudoobscura</name>
    <name type="common">Fruit fly</name>
    <dbReference type="NCBI Taxonomy" id="46245"/>
    <lineage>
        <taxon>Eukaryota</taxon>
        <taxon>Metazoa</taxon>
        <taxon>Ecdysozoa</taxon>
        <taxon>Arthropoda</taxon>
        <taxon>Hexapoda</taxon>
        <taxon>Insecta</taxon>
        <taxon>Pterygota</taxon>
        <taxon>Neoptera</taxon>
        <taxon>Endopterygota</taxon>
        <taxon>Diptera</taxon>
        <taxon>Brachycera</taxon>
        <taxon>Muscomorpha</taxon>
        <taxon>Ephydroidea</taxon>
        <taxon>Drosophilidae</taxon>
        <taxon>Drosophila</taxon>
        <taxon>Sophophora</taxon>
    </lineage>
</organism>
<evidence type="ECO:0000313" key="2">
    <source>
        <dbReference type="RefSeq" id="XP_002132633.1"/>
    </source>
</evidence>
<dbReference type="OMA" id="WNYDVDE"/>
<dbReference type="RefSeq" id="XP_002132633.1">
    <property type="nucleotide sequence ID" value="XM_002132597.3"/>
</dbReference>
<accession>B5DI95</accession>
<protein>
    <submittedName>
        <fullName evidence="2">Uncharacterized protein</fullName>
    </submittedName>
</protein>
<keyword evidence="1" id="KW-1185">Reference proteome</keyword>
<dbReference type="InterPro" id="IPR010512">
    <property type="entry name" value="DUF1091"/>
</dbReference>
<proteinExistence type="predicted"/>
<dbReference type="KEGG" id="dpo:6902899"/>
<dbReference type="Pfam" id="PF06477">
    <property type="entry name" value="DUF1091"/>
    <property type="match status" value="1"/>
</dbReference>
<dbReference type="GeneID" id="6902899"/>
<dbReference type="PANTHER" id="PTHR21112:SF0">
    <property type="entry name" value="CHEMOSENSORY PROTEIN A 29A-RELATED"/>
    <property type="match status" value="1"/>
</dbReference>
<dbReference type="AlphaFoldDB" id="B5DI95"/>
<evidence type="ECO:0000313" key="1">
    <source>
        <dbReference type="Proteomes" id="UP000001819"/>
    </source>
</evidence>
<dbReference type="PANTHER" id="PTHR21112">
    <property type="entry name" value="CHEMOSENSORY PROTEIN A 29A-RELATED"/>
    <property type="match status" value="1"/>
</dbReference>
<reference evidence="2" key="1">
    <citation type="submission" date="2025-08" db="UniProtKB">
        <authorList>
            <consortium name="RefSeq"/>
        </authorList>
    </citation>
    <scope>IDENTIFICATION</scope>
    <source>
        <strain evidence="2">MV-25-SWS-2005</strain>
        <tissue evidence="2">Whole body</tissue>
    </source>
</reference>
<name>B5DI95_DROPS</name>
<accession>A0A6I8UXH5</accession>
<dbReference type="Bgee" id="FBgn0247309">
    <property type="expression patterns" value="Expressed in adult organism"/>
</dbReference>
<dbReference type="Proteomes" id="UP000001819">
    <property type="component" value="Chromosome 4"/>
</dbReference>
<dbReference type="InParanoid" id="B5DI95"/>